<keyword evidence="3" id="KW-1185">Reference proteome</keyword>
<dbReference type="Proteomes" id="UP001451782">
    <property type="component" value="Chromosome"/>
</dbReference>
<dbReference type="EC" id="2.4.-.-" evidence="2"/>
<sequence length="249" mass="27360">MKISVVTAVMNGRATLPAMLDSLSGQGHTDVEHIVQDGGSVDGTLAYLQGHGHRNMVLESCPDTGIYDAINHGIRRTTGDVIGLLHADDQLVDADVLAWVADALADPAIDGVYGDLEYVARADPGRVIRHWKAGAYSTALLRRGWMPPHPTLYLRREVFIRAGLYDTSFRIAGDYDGMLRFLTRGQVRLAYIPKVMVRMKMGGVSNKSFAHMIRKSREDYRAIRRHGVGGFGTLVAKNLSKLPQFLGTS</sequence>
<reference evidence="2 3" key="1">
    <citation type="submission" date="2024-04" db="EMBL/GenBank/DDBJ databases">
        <title>Phylogenomic analyses of a clade within the roseobacter group suggest taxonomic reassignments of species of the genera Aestuariivita, Citreicella, Loktanella, Nautella, Pelagibaca, Ruegeria, Thalassobius, Thiobacimonas and Tropicibacter, and the proposal o.</title>
        <authorList>
            <person name="Jeon C.O."/>
        </authorList>
    </citation>
    <scope>NUCLEOTIDE SEQUENCE [LARGE SCALE GENOMIC DNA]</scope>
    <source>
        <strain evidence="2 3">G8-12</strain>
    </source>
</reference>
<dbReference type="PANTHER" id="PTHR43685:SF2">
    <property type="entry name" value="GLYCOSYLTRANSFERASE 2-LIKE DOMAIN-CONTAINING PROTEIN"/>
    <property type="match status" value="1"/>
</dbReference>
<dbReference type="PANTHER" id="PTHR43685">
    <property type="entry name" value="GLYCOSYLTRANSFERASE"/>
    <property type="match status" value="1"/>
</dbReference>
<dbReference type="Pfam" id="PF00535">
    <property type="entry name" value="Glycos_transf_2"/>
    <property type="match status" value="1"/>
</dbReference>
<dbReference type="InterPro" id="IPR001173">
    <property type="entry name" value="Glyco_trans_2-like"/>
</dbReference>
<evidence type="ECO:0000313" key="3">
    <source>
        <dbReference type="Proteomes" id="UP001451782"/>
    </source>
</evidence>
<dbReference type="GO" id="GO:0016757">
    <property type="term" value="F:glycosyltransferase activity"/>
    <property type="evidence" value="ECO:0007669"/>
    <property type="project" value="UniProtKB-KW"/>
</dbReference>
<accession>A0AAN0NFM8</accession>
<feature type="domain" description="Glycosyltransferase 2-like" evidence="1">
    <location>
        <begin position="4"/>
        <end position="119"/>
    </location>
</feature>
<dbReference type="Gene3D" id="3.90.550.10">
    <property type="entry name" value="Spore Coat Polysaccharide Biosynthesis Protein SpsA, Chain A"/>
    <property type="match status" value="1"/>
</dbReference>
<gene>
    <name evidence="2" type="ORF">AABB28_10190</name>
</gene>
<dbReference type="InterPro" id="IPR029044">
    <property type="entry name" value="Nucleotide-diphossugar_trans"/>
</dbReference>
<dbReference type="KEGG" id="yag:AABB28_10190"/>
<dbReference type="EMBL" id="CP151762">
    <property type="protein sequence ID" value="WZU62280.1"/>
    <property type="molecule type" value="Genomic_DNA"/>
</dbReference>
<dbReference type="AlphaFoldDB" id="A0AAN0NFM8"/>
<dbReference type="RefSeq" id="WP_342068688.1">
    <property type="nucleotide sequence ID" value="NZ_CP151762.1"/>
</dbReference>
<evidence type="ECO:0000259" key="1">
    <source>
        <dbReference type="Pfam" id="PF00535"/>
    </source>
</evidence>
<dbReference type="CDD" id="cd06433">
    <property type="entry name" value="GT_2_WfgS_like"/>
    <property type="match status" value="1"/>
</dbReference>
<protein>
    <submittedName>
        <fullName evidence="2">Glycosyltransferase family 2 protein</fullName>
        <ecNumber evidence="2">2.4.-.-</ecNumber>
    </submittedName>
</protein>
<dbReference type="InterPro" id="IPR050834">
    <property type="entry name" value="Glycosyltransf_2"/>
</dbReference>
<proteinExistence type="predicted"/>
<keyword evidence="2" id="KW-0808">Transferase</keyword>
<name>A0AAN0NFM8_9RHOB</name>
<keyword evidence="2" id="KW-0328">Glycosyltransferase</keyword>
<dbReference type="SUPFAM" id="SSF53448">
    <property type="entry name" value="Nucleotide-diphospho-sugar transferases"/>
    <property type="match status" value="1"/>
</dbReference>
<organism evidence="2 3">
    <name type="scientific">Yoonia algicola</name>
    <dbReference type="NCBI Taxonomy" id="3137368"/>
    <lineage>
        <taxon>Bacteria</taxon>
        <taxon>Pseudomonadati</taxon>
        <taxon>Pseudomonadota</taxon>
        <taxon>Alphaproteobacteria</taxon>
        <taxon>Rhodobacterales</taxon>
        <taxon>Paracoccaceae</taxon>
        <taxon>Yoonia</taxon>
    </lineage>
</organism>
<evidence type="ECO:0000313" key="2">
    <source>
        <dbReference type="EMBL" id="WZU62280.1"/>
    </source>
</evidence>